<proteinExistence type="predicted"/>
<protein>
    <submittedName>
        <fullName evidence="2">Uncharacterized protein</fullName>
    </submittedName>
</protein>
<organism evidence="2 3">
    <name type="scientific">Penicillium cosmopolitanum</name>
    <dbReference type="NCBI Taxonomy" id="1131564"/>
    <lineage>
        <taxon>Eukaryota</taxon>
        <taxon>Fungi</taxon>
        <taxon>Dikarya</taxon>
        <taxon>Ascomycota</taxon>
        <taxon>Pezizomycotina</taxon>
        <taxon>Eurotiomycetes</taxon>
        <taxon>Eurotiomycetidae</taxon>
        <taxon>Eurotiales</taxon>
        <taxon>Aspergillaceae</taxon>
        <taxon>Penicillium</taxon>
    </lineage>
</organism>
<evidence type="ECO:0000313" key="3">
    <source>
        <dbReference type="Proteomes" id="UP001147747"/>
    </source>
</evidence>
<keyword evidence="3" id="KW-1185">Reference proteome</keyword>
<dbReference type="AlphaFoldDB" id="A0A9W9WAS8"/>
<feature type="region of interest" description="Disordered" evidence="1">
    <location>
        <begin position="1"/>
        <end position="34"/>
    </location>
</feature>
<reference evidence="2" key="2">
    <citation type="journal article" date="2023" name="IMA Fungus">
        <title>Comparative genomic study of the Penicillium genus elucidates a diverse pangenome and 15 lateral gene transfer events.</title>
        <authorList>
            <person name="Petersen C."/>
            <person name="Sorensen T."/>
            <person name="Nielsen M.R."/>
            <person name="Sondergaard T.E."/>
            <person name="Sorensen J.L."/>
            <person name="Fitzpatrick D.A."/>
            <person name="Frisvad J.C."/>
            <person name="Nielsen K.L."/>
        </authorList>
    </citation>
    <scope>NUCLEOTIDE SEQUENCE</scope>
    <source>
        <strain evidence="2">IBT 29677</strain>
    </source>
</reference>
<gene>
    <name evidence="2" type="ORF">N7509_000530</name>
</gene>
<comment type="caution">
    <text evidence="2">The sequence shown here is derived from an EMBL/GenBank/DDBJ whole genome shotgun (WGS) entry which is preliminary data.</text>
</comment>
<reference evidence="2" key="1">
    <citation type="submission" date="2022-12" db="EMBL/GenBank/DDBJ databases">
        <authorList>
            <person name="Petersen C."/>
        </authorList>
    </citation>
    <scope>NUCLEOTIDE SEQUENCE</scope>
    <source>
        <strain evidence="2">IBT 29677</strain>
    </source>
</reference>
<sequence>MSQPGEEPVAGPTEAGPSNEPTRPVTRGSRPQLVFYDKKDENKSNLVGSEVIESLLKMFSLLISSSDSLSGFLILLLEVLAGSFQVFQS</sequence>
<accession>A0A9W9WAS8</accession>
<evidence type="ECO:0000313" key="2">
    <source>
        <dbReference type="EMBL" id="KAJ5413903.1"/>
    </source>
</evidence>
<dbReference type="RefSeq" id="XP_056493749.1">
    <property type="nucleotide sequence ID" value="XM_056625167.1"/>
</dbReference>
<evidence type="ECO:0000256" key="1">
    <source>
        <dbReference type="SAM" id="MobiDB-lite"/>
    </source>
</evidence>
<name>A0A9W9WAS8_9EURO</name>
<dbReference type="Proteomes" id="UP001147747">
    <property type="component" value="Unassembled WGS sequence"/>
</dbReference>
<dbReference type="EMBL" id="JAPZBU010000003">
    <property type="protein sequence ID" value="KAJ5413903.1"/>
    <property type="molecule type" value="Genomic_DNA"/>
</dbReference>
<dbReference type="GeneID" id="81364147"/>